<dbReference type="Proteomes" id="UP000308652">
    <property type="component" value="Unassembled WGS sequence"/>
</dbReference>
<feature type="non-terminal residue" evidence="1">
    <location>
        <position position="1"/>
    </location>
</feature>
<dbReference type="STRING" id="68775.A0A5C3LJ92"/>
<sequence length="75" mass="8244">LLLQSGLPTKLWAEAICFSIWLHNCSYTLAVDTLKTPHQLATGEKPDLSLLHCWGSKVLVKNLDAGKLESCVHEG</sequence>
<gene>
    <name evidence="1" type="ORF">BDQ12DRAFT_574237</name>
</gene>
<reference evidence="1 2" key="1">
    <citation type="journal article" date="2019" name="Nat. Ecol. Evol.">
        <title>Megaphylogeny resolves global patterns of mushroom evolution.</title>
        <authorList>
            <person name="Varga T."/>
            <person name="Krizsan K."/>
            <person name="Foldi C."/>
            <person name="Dima B."/>
            <person name="Sanchez-Garcia M."/>
            <person name="Sanchez-Ramirez S."/>
            <person name="Szollosi G.J."/>
            <person name="Szarkandi J.G."/>
            <person name="Papp V."/>
            <person name="Albert L."/>
            <person name="Andreopoulos W."/>
            <person name="Angelini C."/>
            <person name="Antonin V."/>
            <person name="Barry K.W."/>
            <person name="Bougher N.L."/>
            <person name="Buchanan P."/>
            <person name="Buyck B."/>
            <person name="Bense V."/>
            <person name="Catcheside P."/>
            <person name="Chovatia M."/>
            <person name="Cooper J."/>
            <person name="Damon W."/>
            <person name="Desjardin D."/>
            <person name="Finy P."/>
            <person name="Geml J."/>
            <person name="Haridas S."/>
            <person name="Hughes K."/>
            <person name="Justo A."/>
            <person name="Karasinski D."/>
            <person name="Kautmanova I."/>
            <person name="Kiss B."/>
            <person name="Kocsube S."/>
            <person name="Kotiranta H."/>
            <person name="LaButti K.M."/>
            <person name="Lechner B.E."/>
            <person name="Liimatainen K."/>
            <person name="Lipzen A."/>
            <person name="Lukacs Z."/>
            <person name="Mihaltcheva S."/>
            <person name="Morgado L.N."/>
            <person name="Niskanen T."/>
            <person name="Noordeloos M.E."/>
            <person name="Ohm R.A."/>
            <person name="Ortiz-Santana B."/>
            <person name="Ovrebo C."/>
            <person name="Racz N."/>
            <person name="Riley R."/>
            <person name="Savchenko A."/>
            <person name="Shiryaev A."/>
            <person name="Soop K."/>
            <person name="Spirin V."/>
            <person name="Szebenyi C."/>
            <person name="Tomsovsky M."/>
            <person name="Tulloss R.E."/>
            <person name="Uehling J."/>
            <person name="Grigoriev I.V."/>
            <person name="Vagvolgyi C."/>
            <person name="Papp T."/>
            <person name="Martin F.M."/>
            <person name="Miettinen O."/>
            <person name="Hibbett D.S."/>
            <person name="Nagy L.G."/>
        </authorList>
    </citation>
    <scope>NUCLEOTIDE SEQUENCE [LARGE SCALE GENOMIC DNA]</scope>
    <source>
        <strain evidence="1 2">CBS 166.37</strain>
    </source>
</reference>
<dbReference type="AlphaFoldDB" id="A0A5C3LJ92"/>
<name>A0A5C3LJ92_9AGAR</name>
<proteinExistence type="predicted"/>
<dbReference type="OrthoDB" id="3015170at2759"/>
<evidence type="ECO:0008006" key="3">
    <source>
        <dbReference type="Google" id="ProtNLM"/>
    </source>
</evidence>
<accession>A0A5C3LJ92</accession>
<feature type="non-terminal residue" evidence="1">
    <location>
        <position position="75"/>
    </location>
</feature>
<evidence type="ECO:0000313" key="2">
    <source>
        <dbReference type="Proteomes" id="UP000308652"/>
    </source>
</evidence>
<keyword evidence="2" id="KW-1185">Reference proteome</keyword>
<organism evidence="1 2">
    <name type="scientific">Crucibulum laeve</name>
    <dbReference type="NCBI Taxonomy" id="68775"/>
    <lineage>
        <taxon>Eukaryota</taxon>
        <taxon>Fungi</taxon>
        <taxon>Dikarya</taxon>
        <taxon>Basidiomycota</taxon>
        <taxon>Agaricomycotina</taxon>
        <taxon>Agaricomycetes</taxon>
        <taxon>Agaricomycetidae</taxon>
        <taxon>Agaricales</taxon>
        <taxon>Agaricineae</taxon>
        <taxon>Nidulariaceae</taxon>
        <taxon>Crucibulum</taxon>
    </lineage>
</organism>
<dbReference type="EMBL" id="ML213654">
    <property type="protein sequence ID" value="TFK33174.1"/>
    <property type="molecule type" value="Genomic_DNA"/>
</dbReference>
<protein>
    <recommendedName>
        <fullName evidence="3">Copia protein</fullName>
    </recommendedName>
</protein>
<evidence type="ECO:0000313" key="1">
    <source>
        <dbReference type="EMBL" id="TFK33174.1"/>
    </source>
</evidence>